<sequence length="521" mass="58911">MLNGMTRTRLHAFIVDHKLRDNSTEEANYVAQQVQKLTHSLELSPNTDNTDHRLALQKPNKTHLETQARLGRYKAIAEQCHDFGIEDLFVGHHAGDQVETTIFRFSRASGIDGLAGIQSLAPLGVLAVPEALDIRVVRPLLQVSKDRLRATCEEAGTLWVEDPSNRSLDYQRNVIRHYQQYQDSLTERTDDRRDSRAHPLSTASMLAFRDRMDQHRQDAWMQVTPWIKDIWFDSANGACHLKLGSTSKATATESESSSVEWLQDSQNHVSTRLLSFLVRWVNCRDHRPRLEDIQLLQQNLRQQQRQFMTPGPASPTVLSSLTNRPSTSTSPTVYRKMKQRASSRISITQDHSQSKQDRKEPSESPEVLRTSVMTPIIIAGVMFSPPRKTKGVPGHWTVSRQPMSHADQISATVSVPLEDGLDVLWDQRFFLTMIKSKDALPPSVLSVPSEERVLIRPLNAVDVNVVRSRLLLKGQSGVQSRLDIDGLKRLDQWLSTVPRKSRYAIPVILSQPSPPPPHSQA</sequence>
<evidence type="ECO:0000313" key="9">
    <source>
        <dbReference type="EMBL" id="KAG0272491.1"/>
    </source>
</evidence>
<gene>
    <name evidence="9" type="ORF">BGZ95_011761</name>
</gene>
<dbReference type="Pfam" id="PF01171">
    <property type="entry name" value="ATP_bind_3"/>
    <property type="match status" value="1"/>
</dbReference>
<dbReference type="InterPro" id="IPR012795">
    <property type="entry name" value="tRNA_Ile_lys_synt_N"/>
</dbReference>
<evidence type="ECO:0000256" key="2">
    <source>
        <dbReference type="ARBA" id="ARBA00022598"/>
    </source>
</evidence>
<feature type="compositionally biased region" description="Polar residues" evidence="7">
    <location>
        <begin position="342"/>
        <end position="351"/>
    </location>
</feature>
<dbReference type="InterPro" id="IPR014729">
    <property type="entry name" value="Rossmann-like_a/b/a_fold"/>
</dbReference>
<evidence type="ECO:0000259" key="8">
    <source>
        <dbReference type="Pfam" id="PF01171"/>
    </source>
</evidence>
<feature type="compositionally biased region" description="Basic and acidic residues" evidence="7">
    <location>
        <begin position="352"/>
        <end position="362"/>
    </location>
</feature>
<feature type="compositionally biased region" description="Polar residues" evidence="7">
    <location>
        <begin position="316"/>
        <end position="332"/>
    </location>
</feature>
<dbReference type="GO" id="GO:0008033">
    <property type="term" value="P:tRNA processing"/>
    <property type="evidence" value="ECO:0007669"/>
    <property type="project" value="UniProtKB-KW"/>
</dbReference>
<keyword evidence="5" id="KW-0067">ATP-binding</keyword>
<evidence type="ECO:0000313" key="10">
    <source>
        <dbReference type="Proteomes" id="UP001194580"/>
    </source>
</evidence>
<keyword evidence="10" id="KW-1185">Reference proteome</keyword>
<feature type="region of interest" description="Disordered" evidence="7">
    <location>
        <begin position="303"/>
        <end position="367"/>
    </location>
</feature>
<dbReference type="Proteomes" id="UP001194580">
    <property type="component" value="Unassembled WGS sequence"/>
</dbReference>
<evidence type="ECO:0000256" key="7">
    <source>
        <dbReference type="SAM" id="MobiDB-lite"/>
    </source>
</evidence>
<evidence type="ECO:0000256" key="6">
    <source>
        <dbReference type="ARBA" id="ARBA00048539"/>
    </source>
</evidence>
<evidence type="ECO:0000256" key="5">
    <source>
        <dbReference type="ARBA" id="ARBA00022840"/>
    </source>
</evidence>
<dbReference type="EMBL" id="JAAAIL010000917">
    <property type="protein sequence ID" value="KAG0272491.1"/>
    <property type="molecule type" value="Genomic_DNA"/>
</dbReference>
<feature type="non-terminal residue" evidence="9">
    <location>
        <position position="521"/>
    </location>
</feature>
<dbReference type="PANTHER" id="PTHR43033">
    <property type="entry name" value="TRNA(ILE)-LYSIDINE SYNTHASE-RELATED"/>
    <property type="match status" value="1"/>
</dbReference>
<keyword evidence="2" id="KW-0436">Ligase</keyword>
<name>A0AAD4H4Y9_9FUNG</name>
<protein>
    <recommendedName>
        <fullName evidence="1">tRNA(Ile)-lysidine synthetase</fullName>
        <ecNumber evidence="1">6.3.4.19</ecNumber>
    </recommendedName>
</protein>
<evidence type="ECO:0000256" key="3">
    <source>
        <dbReference type="ARBA" id="ARBA00022694"/>
    </source>
</evidence>
<dbReference type="CDD" id="cd01992">
    <property type="entry name" value="TilS_N"/>
    <property type="match status" value="1"/>
</dbReference>
<dbReference type="GO" id="GO:0032267">
    <property type="term" value="F:tRNA(Ile)-lysidine synthase activity"/>
    <property type="evidence" value="ECO:0007669"/>
    <property type="project" value="UniProtKB-EC"/>
</dbReference>
<dbReference type="SUPFAM" id="SSF52402">
    <property type="entry name" value="Adenine nucleotide alpha hydrolases-like"/>
    <property type="match status" value="1"/>
</dbReference>
<feature type="domain" description="tRNA(Ile)-lysidine/2-thiocytidine synthase N-terminal" evidence="8">
    <location>
        <begin position="8"/>
        <end position="177"/>
    </location>
</feature>
<reference evidence="9" key="1">
    <citation type="journal article" date="2020" name="Fungal Divers.">
        <title>Resolving the Mortierellaceae phylogeny through synthesis of multi-gene phylogenetics and phylogenomics.</title>
        <authorList>
            <person name="Vandepol N."/>
            <person name="Liber J."/>
            <person name="Desiro A."/>
            <person name="Na H."/>
            <person name="Kennedy M."/>
            <person name="Barry K."/>
            <person name="Grigoriev I.V."/>
            <person name="Miller A.N."/>
            <person name="O'Donnell K."/>
            <person name="Stajich J.E."/>
            <person name="Bonito G."/>
        </authorList>
    </citation>
    <scope>NUCLEOTIDE SEQUENCE</scope>
    <source>
        <strain evidence="9">NRRL 28262</strain>
    </source>
</reference>
<dbReference type="InterPro" id="IPR011063">
    <property type="entry name" value="TilS/TtcA_N"/>
</dbReference>
<dbReference type="PANTHER" id="PTHR43033:SF1">
    <property type="entry name" value="TRNA(ILE)-LYSIDINE SYNTHASE-RELATED"/>
    <property type="match status" value="1"/>
</dbReference>
<dbReference type="InterPro" id="IPR012094">
    <property type="entry name" value="tRNA_Ile_lys_synt"/>
</dbReference>
<comment type="caution">
    <text evidence="9">The sequence shown here is derived from an EMBL/GenBank/DDBJ whole genome shotgun (WGS) entry which is preliminary data.</text>
</comment>
<keyword evidence="3" id="KW-0819">tRNA processing</keyword>
<keyword evidence="4" id="KW-0547">Nucleotide-binding</keyword>
<evidence type="ECO:0000256" key="4">
    <source>
        <dbReference type="ARBA" id="ARBA00022741"/>
    </source>
</evidence>
<evidence type="ECO:0000256" key="1">
    <source>
        <dbReference type="ARBA" id="ARBA00013267"/>
    </source>
</evidence>
<proteinExistence type="predicted"/>
<comment type="catalytic activity">
    <reaction evidence="6">
        <text>cytidine(34) in tRNA(Ile2) + L-lysine + ATP = lysidine(34) in tRNA(Ile2) + AMP + diphosphate + H(+)</text>
        <dbReference type="Rhea" id="RHEA:43744"/>
        <dbReference type="Rhea" id="RHEA-COMP:10625"/>
        <dbReference type="Rhea" id="RHEA-COMP:10670"/>
        <dbReference type="ChEBI" id="CHEBI:15378"/>
        <dbReference type="ChEBI" id="CHEBI:30616"/>
        <dbReference type="ChEBI" id="CHEBI:32551"/>
        <dbReference type="ChEBI" id="CHEBI:33019"/>
        <dbReference type="ChEBI" id="CHEBI:82748"/>
        <dbReference type="ChEBI" id="CHEBI:83665"/>
        <dbReference type="ChEBI" id="CHEBI:456215"/>
        <dbReference type="EC" id="6.3.4.19"/>
    </reaction>
</comment>
<organism evidence="9 10">
    <name type="scientific">Linnemannia exigua</name>
    <dbReference type="NCBI Taxonomy" id="604196"/>
    <lineage>
        <taxon>Eukaryota</taxon>
        <taxon>Fungi</taxon>
        <taxon>Fungi incertae sedis</taxon>
        <taxon>Mucoromycota</taxon>
        <taxon>Mortierellomycotina</taxon>
        <taxon>Mortierellomycetes</taxon>
        <taxon>Mortierellales</taxon>
        <taxon>Mortierellaceae</taxon>
        <taxon>Linnemannia</taxon>
    </lineage>
</organism>
<accession>A0AAD4H4Y9</accession>
<dbReference type="GO" id="GO:0005524">
    <property type="term" value="F:ATP binding"/>
    <property type="evidence" value="ECO:0007669"/>
    <property type="project" value="UniProtKB-KW"/>
</dbReference>
<dbReference type="EC" id="6.3.4.19" evidence="1"/>
<dbReference type="NCBIfam" id="TIGR02432">
    <property type="entry name" value="lysidine_TilS_N"/>
    <property type="match status" value="1"/>
</dbReference>
<dbReference type="Gene3D" id="3.40.50.620">
    <property type="entry name" value="HUPs"/>
    <property type="match status" value="1"/>
</dbReference>
<dbReference type="AlphaFoldDB" id="A0AAD4H4Y9"/>